<dbReference type="EMBL" id="DSZT01000127">
    <property type="protein sequence ID" value="HGU42077.1"/>
    <property type="molecule type" value="Genomic_DNA"/>
</dbReference>
<dbReference type="PATRIC" id="fig|93466.3.peg.48"/>
<dbReference type="PANTHER" id="PTHR33531:SF10">
    <property type="entry name" value="BLR7895 PROTEIN"/>
    <property type="match status" value="1"/>
</dbReference>
<evidence type="ECO:0000313" key="2">
    <source>
        <dbReference type="EMBL" id="ANE40631.1"/>
    </source>
</evidence>
<dbReference type="Proteomes" id="UP000077096">
    <property type="component" value="Chromosome"/>
</dbReference>
<dbReference type="AlphaFoldDB" id="A0A172T0V4"/>
<organism evidence="2 5">
    <name type="scientific">Fervidobacterium pennivorans</name>
    <dbReference type="NCBI Taxonomy" id="93466"/>
    <lineage>
        <taxon>Bacteria</taxon>
        <taxon>Thermotogati</taxon>
        <taxon>Thermotogota</taxon>
        <taxon>Thermotogae</taxon>
        <taxon>Thermotogales</taxon>
        <taxon>Fervidobacteriaceae</taxon>
        <taxon>Fervidobacterium</taxon>
    </lineage>
</organism>
<evidence type="ECO:0000313" key="5">
    <source>
        <dbReference type="Proteomes" id="UP000077096"/>
    </source>
</evidence>
<dbReference type="Pfam" id="PF02915">
    <property type="entry name" value="Rubrerythrin"/>
    <property type="match status" value="1"/>
</dbReference>
<dbReference type="CDD" id="cd01045">
    <property type="entry name" value="Ferritin_like_AB"/>
    <property type="match status" value="1"/>
</dbReference>
<feature type="domain" description="Rubrerythrin diiron-binding" evidence="1">
    <location>
        <begin position="7"/>
        <end position="150"/>
    </location>
</feature>
<dbReference type="InterPro" id="IPR009078">
    <property type="entry name" value="Ferritin-like_SF"/>
</dbReference>
<sequence length="168" mass="19756">MEKVVGILRFALMREIEGREFYKEKAKKVSSKEIKDLLEGLAYMEEDHVRFIENLMKKVENNVEVTLDDAQQAIVRTDFFEGREKSEMVNGSLDQLANDLAILRMAYLIEEDFEKFYKESAEKVSDPEMKKILNLLGTWENGHKKALEEAYEEAKRSYWNQQGFEPLF</sequence>
<dbReference type="PANTHER" id="PTHR33531">
    <property type="entry name" value="RUBRERYTHRIN SUBFAMILY"/>
    <property type="match status" value="1"/>
</dbReference>
<evidence type="ECO:0000313" key="4">
    <source>
        <dbReference type="EMBL" id="HGU42077.1"/>
    </source>
</evidence>
<dbReference type="GO" id="GO:0016491">
    <property type="term" value="F:oxidoreductase activity"/>
    <property type="evidence" value="ECO:0007669"/>
    <property type="project" value="InterPro"/>
</dbReference>
<name>A0A172T0V4_FERPE</name>
<reference evidence="3" key="2">
    <citation type="journal article" date="2020" name="mSystems">
        <title>Genome- and Community-Level Interaction Insights into Carbon Utilization and Element Cycling Functions of Hydrothermarchaeota in Hydrothermal Sediment.</title>
        <authorList>
            <person name="Zhou Z."/>
            <person name="Liu Y."/>
            <person name="Xu W."/>
            <person name="Pan J."/>
            <person name="Luo Z.H."/>
            <person name="Li M."/>
        </authorList>
    </citation>
    <scope>NUCLEOTIDE SEQUENCE [LARGE SCALE GENOMIC DNA]</scope>
    <source>
        <strain evidence="4">SpSt-604</strain>
        <strain evidence="3">SpSt-640</strain>
    </source>
</reference>
<dbReference type="KEGG" id="fng:JM64_00255"/>
<proteinExistence type="predicted"/>
<evidence type="ECO:0000259" key="1">
    <source>
        <dbReference type="Pfam" id="PF02915"/>
    </source>
</evidence>
<gene>
    <name evidence="4" type="ORF">ENT72_04055</name>
    <name evidence="3" type="ORF">ENU12_03955</name>
    <name evidence="2" type="ORF">JM64_00255</name>
</gene>
<dbReference type="GO" id="GO:0046872">
    <property type="term" value="F:metal ion binding"/>
    <property type="evidence" value="ECO:0007669"/>
    <property type="project" value="InterPro"/>
</dbReference>
<evidence type="ECO:0000313" key="3">
    <source>
        <dbReference type="EMBL" id="HGQ77067.1"/>
    </source>
</evidence>
<accession>A0A172T0V4</accession>
<protein>
    <submittedName>
        <fullName evidence="2">Rubrerythrin</fullName>
    </submittedName>
</protein>
<dbReference type="OrthoDB" id="9808511at2"/>
<dbReference type="SUPFAM" id="SSF47240">
    <property type="entry name" value="Ferritin-like"/>
    <property type="match status" value="1"/>
</dbReference>
<reference evidence="2 5" key="1">
    <citation type="submission" date="2014-08" db="EMBL/GenBank/DDBJ databases">
        <title>Fervidobacterium pennivorans DYC genome.</title>
        <authorList>
            <person name="Wushke S."/>
        </authorList>
    </citation>
    <scope>NUCLEOTIDE SEQUENCE [LARGE SCALE GENOMIC DNA]</scope>
    <source>
        <strain evidence="2 5">DYC</strain>
    </source>
</reference>
<dbReference type="InterPro" id="IPR012347">
    <property type="entry name" value="Ferritin-like"/>
</dbReference>
<dbReference type="Gene3D" id="1.20.1260.10">
    <property type="match status" value="1"/>
</dbReference>
<dbReference type="EMBL" id="DTBH01000088">
    <property type="protein sequence ID" value="HGQ77067.1"/>
    <property type="molecule type" value="Genomic_DNA"/>
</dbReference>
<dbReference type="InterPro" id="IPR003251">
    <property type="entry name" value="Rr_diiron-bd_dom"/>
</dbReference>
<dbReference type="EMBL" id="CP011393">
    <property type="protein sequence ID" value="ANE40631.1"/>
    <property type="molecule type" value="Genomic_DNA"/>
</dbReference>